<evidence type="ECO:0000313" key="3">
    <source>
        <dbReference type="EMBL" id="KAL3423452.1"/>
    </source>
</evidence>
<evidence type="ECO:0000256" key="2">
    <source>
        <dbReference type="SAM" id="MobiDB-lite"/>
    </source>
</evidence>
<sequence>MDIESDDAVLRILADGEDMDYTKWPELLTRLITRLEKIVHEQFPIPSSQRAQPIPPSQPIPSSPPPPSSLQPRSEGEISSQESAGSSGAADKENAPPVNEEPVDTLPPQIRSLLNSTIATLTTFFSQYPPHTIQRLAELILSPRQHYKSLYSYIHAVDRVVHVTSGANGFPLPPAVPDLSAASVLSNGLSSTDPLSISWGKPASTAQATLGSDESLGGALLTPIPWLNKNGNHVAEMEGEVRTESTETIEGPNGPGGVETVSVSVNGISSATAANTSLSTSPETGSTNLRAEGGVTQGELLRQEQRAGVVPAAQLAGHNRGDADGVGEEDDAPHARGPDEIGMEDMGPQATNSAIHGGIGLGATMQGIDVEAAVGRKAEDNEVTEKDEKSSSTPKREAEEDLGANEKRLKEGQPEQDAEVKAGDESVATVTKEDASKEETRKPDIEMVDADGKSEKEKKIGESGENIGADAIDTSTI</sequence>
<accession>A0ABR4PJD8</accession>
<feature type="compositionally biased region" description="Low complexity" evidence="2">
    <location>
        <begin position="70"/>
        <end position="89"/>
    </location>
</feature>
<comment type="similarity">
    <text evidence="1">Belongs to the PPP4R2 family.</text>
</comment>
<feature type="compositionally biased region" description="Pro residues" evidence="2">
    <location>
        <begin position="53"/>
        <end position="69"/>
    </location>
</feature>
<organism evidence="3 4">
    <name type="scientific">Phlyctema vagabunda</name>
    <dbReference type="NCBI Taxonomy" id="108571"/>
    <lineage>
        <taxon>Eukaryota</taxon>
        <taxon>Fungi</taxon>
        <taxon>Dikarya</taxon>
        <taxon>Ascomycota</taxon>
        <taxon>Pezizomycotina</taxon>
        <taxon>Leotiomycetes</taxon>
        <taxon>Helotiales</taxon>
        <taxon>Dermateaceae</taxon>
        <taxon>Phlyctema</taxon>
    </lineage>
</organism>
<evidence type="ECO:0000256" key="1">
    <source>
        <dbReference type="ARBA" id="ARBA00009207"/>
    </source>
</evidence>
<dbReference type="PANTHER" id="PTHR16487:SF0">
    <property type="entry name" value="PROTEIN PHOSPHATASE 4 REGULATORY SUBUNIT 2-RELATED"/>
    <property type="match status" value="1"/>
</dbReference>
<proteinExistence type="inferred from homology"/>
<feature type="region of interest" description="Disordered" evidence="2">
    <location>
        <begin position="314"/>
        <end position="358"/>
    </location>
</feature>
<gene>
    <name evidence="3" type="ORF">PVAG01_05199</name>
</gene>
<dbReference type="InterPro" id="IPR015267">
    <property type="entry name" value="PPP4R2"/>
</dbReference>
<feature type="compositionally biased region" description="Basic and acidic residues" evidence="2">
    <location>
        <begin position="375"/>
        <end position="424"/>
    </location>
</feature>
<reference evidence="3 4" key="1">
    <citation type="submission" date="2024-06" db="EMBL/GenBank/DDBJ databases">
        <title>Complete genome of Phlyctema vagabunda strain 19-DSS-EL-015.</title>
        <authorList>
            <person name="Fiorenzani C."/>
        </authorList>
    </citation>
    <scope>NUCLEOTIDE SEQUENCE [LARGE SCALE GENOMIC DNA]</scope>
    <source>
        <strain evidence="3 4">19-DSS-EL-015</strain>
    </source>
</reference>
<dbReference type="Proteomes" id="UP001629113">
    <property type="component" value="Unassembled WGS sequence"/>
</dbReference>
<dbReference type="EMBL" id="JBFCZG010000004">
    <property type="protein sequence ID" value="KAL3423452.1"/>
    <property type="molecule type" value="Genomic_DNA"/>
</dbReference>
<dbReference type="PANTHER" id="PTHR16487">
    <property type="entry name" value="PPP4R2-RELATED PROTEIN"/>
    <property type="match status" value="1"/>
</dbReference>
<comment type="caution">
    <text evidence="3">The sequence shown here is derived from an EMBL/GenBank/DDBJ whole genome shotgun (WGS) entry which is preliminary data.</text>
</comment>
<evidence type="ECO:0000313" key="4">
    <source>
        <dbReference type="Proteomes" id="UP001629113"/>
    </source>
</evidence>
<feature type="region of interest" description="Disordered" evidence="2">
    <location>
        <begin position="43"/>
        <end position="106"/>
    </location>
</feature>
<keyword evidence="4" id="KW-1185">Reference proteome</keyword>
<dbReference type="Pfam" id="PF09184">
    <property type="entry name" value="PPP4R2"/>
    <property type="match status" value="1"/>
</dbReference>
<feature type="compositionally biased region" description="Basic and acidic residues" evidence="2">
    <location>
        <begin position="431"/>
        <end position="462"/>
    </location>
</feature>
<feature type="region of interest" description="Disordered" evidence="2">
    <location>
        <begin position="375"/>
        <end position="477"/>
    </location>
</feature>
<name>A0ABR4PJD8_9HELO</name>
<protein>
    <submittedName>
        <fullName evidence="3">Uncharacterized protein</fullName>
    </submittedName>
</protein>